<dbReference type="PANTHER" id="PTHR43357">
    <property type="entry name" value="INNER MEMBRANE ABC TRANSPORTER PERMEASE PROTEIN YDCV"/>
    <property type="match status" value="1"/>
</dbReference>
<evidence type="ECO:0000313" key="11">
    <source>
        <dbReference type="Proteomes" id="UP000028181"/>
    </source>
</evidence>
<evidence type="ECO:0000256" key="2">
    <source>
        <dbReference type="ARBA" id="ARBA00022448"/>
    </source>
</evidence>
<evidence type="ECO:0000256" key="5">
    <source>
        <dbReference type="ARBA" id="ARBA00022692"/>
    </source>
</evidence>
<dbReference type="GO" id="GO:0005886">
    <property type="term" value="C:plasma membrane"/>
    <property type="evidence" value="ECO:0007669"/>
    <property type="project" value="UniProtKB-SubCell"/>
</dbReference>
<evidence type="ECO:0000256" key="4">
    <source>
        <dbReference type="ARBA" id="ARBA00022519"/>
    </source>
</evidence>
<dbReference type="HOGENOM" id="CLU_021838_1_0_5"/>
<feature type="transmembrane region" description="Helical" evidence="8">
    <location>
        <begin position="90"/>
        <end position="110"/>
    </location>
</feature>
<reference evidence="11" key="1">
    <citation type="journal article" date="2014" name="BMC Genomics">
        <title>Genome sequencing of two Neorhizobium galegae strains reveals a noeT gene responsible for the unusual acetylation of the nodulation factors.</title>
        <authorList>
            <person name="Osterman J."/>
            <person name="Marsh J."/>
            <person name="Laine P.K."/>
            <person name="Zeng Z."/>
            <person name="Alatalo E."/>
            <person name="Sullivan J.T."/>
            <person name="Young J.P."/>
            <person name="Thomas-Oates J."/>
            <person name="Paulin L."/>
            <person name="Lindstrom K."/>
        </authorList>
    </citation>
    <scope>NUCLEOTIDE SEQUENCE [LARGE SCALE GENOMIC DNA]</scope>
    <source>
        <strain evidence="11">HAMBI 540</strain>
    </source>
</reference>
<dbReference type="InterPro" id="IPR035906">
    <property type="entry name" value="MetI-like_sf"/>
</dbReference>
<feature type="transmembrane region" description="Helical" evidence="8">
    <location>
        <begin position="222"/>
        <end position="249"/>
    </location>
</feature>
<evidence type="ECO:0000256" key="1">
    <source>
        <dbReference type="ARBA" id="ARBA00004429"/>
    </source>
</evidence>
<comment type="subcellular location">
    <subcellularLocation>
        <location evidence="1">Cell inner membrane</location>
        <topology evidence="1">Multi-pass membrane protein</topology>
    </subcellularLocation>
    <subcellularLocation>
        <location evidence="8">Cell membrane</location>
        <topology evidence="8">Multi-pass membrane protein</topology>
    </subcellularLocation>
</comment>
<organism evidence="10 11">
    <name type="scientific">Neorhizobium galegae bv. orientalis str. HAMBI 540</name>
    <dbReference type="NCBI Taxonomy" id="1028800"/>
    <lineage>
        <taxon>Bacteria</taxon>
        <taxon>Pseudomonadati</taxon>
        <taxon>Pseudomonadota</taxon>
        <taxon>Alphaproteobacteria</taxon>
        <taxon>Hyphomicrobiales</taxon>
        <taxon>Rhizobiaceae</taxon>
        <taxon>Rhizobium/Agrobacterium group</taxon>
        <taxon>Neorhizobium</taxon>
    </lineage>
</organism>
<feature type="transmembrane region" description="Helical" evidence="8">
    <location>
        <begin position="269"/>
        <end position="291"/>
    </location>
</feature>
<feature type="domain" description="ABC transmembrane type-1" evidence="9">
    <location>
        <begin position="379"/>
        <end position="569"/>
    </location>
</feature>
<keyword evidence="6 8" id="KW-1133">Transmembrane helix</keyword>
<keyword evidence="5 8" id="KW-0812">Transmembrane</keyword>
<dbReference type="CDD" id="cd06261">
    <property type="entry name" value="TM_PBP2"/>
    <property type="match status" value="2"/>
</dbReference>
<feature type="transmembrane region" description="Helical" evidence="8">
    <location>
        <begin position="510"/>
        <end position="531"/>
    </location>
</feature>
<dbReference type="PROSITE" id="PS50928">
    <property type="entry name" value="ABC_TM1"/>
    <property type="match status" value="2"/>
</dbReference>
<evidence type="ECO:0000313" key="10">
    <source>
        <dbReference type="EMBL" id="CDN50695.1"/>
    </source>
</evidence>
<accession>A0A068SZS0</accession>
<dbReference type="InterPro" id="IPR000515">
    <property type="entry name" value="MetI-like"/>
</dbReference>
<sequence>MTSVSHPVATTWSDDQPVKVRVPWRQRLQPANLLWVFLAGILVVLIVAPMWTLVVSSFTDAKTGGWTLHNYVEAYGKERHITALTNTLKMGAVVVVLKLAFGVPLAWACTRTDMPGRNFVRYSVFGAFIMPPYLAGVGWILLAGPNTGWINRVWHSLSGSTEPLVNIFSFGGLVLVTAIGGFFLVFVLVSSAFEMINSEMEDAANILGAGPFKTAMKVTFPLVMPAIIGSALLSFLGAIALYGVPALISIPARYPVVVIQLTEFFSFPLRIQVAAAYSIPLLLITAAMLGLQKLILRRKGYVSVSGKGGERRIVKLGRWRWVLFAYCFCVVALSVLMPMFVLLLAAFSDSWTAGFSFSNLTLSNFHYVLFEHSSSQKALVGSIGLGIVAATVAITLALFIAYIVQRKLIPFSGLLAFLAVSPYVVPGIVLAIGFYAAYALPPIALYGTYTIMALAFVTRFLPIAFTTSSAGVRSIHPEMEEAVRILGGGRVTALRHVVGPLLKRTLAGGWLLIFVPAAQELSTAIFLVGPTTRVVSVVLLDLSEEGELEKLAALGSLLLIIIVAVVAIGMRYLGRDFMLRRS</sequence>
<dbReference type="PATRIC" id="fig|1028800.3.peg.4620"/>
<keyword evidence="4" id="KW-0997">Cell inner membrane</keyword>
<dbReference type="RefSeq" id="WP_051909685.1">
    <property type="nucleotide sequence ID" value="NZ_HG938354.1"/>
</dbReference>
<dbReference type="GO" id="GO:0055085">
    <property type="term" value="P:transmembrane transport"/>
    <property type="evidence" value="ECO:0007669"/>
    <property type="project" value="InterPro"/>
</dbReference>
<feature type="transmembrane region" description="Helical" evidence="8">
    <location>
        <begin position="164"/>
        <end position="189"/>
    </location>
</feature>
<feature type="transmembrane region" description="Helical" evidence="8">
    <location>
        <begin position="122"/>
        <end position="144"/>
    </location>
</feature>
<evidence type="ECO:0000256" key="6">
    <source>
        <dbReference type="ARBA" id="ARBA00022989"/>
    </source>
</evidence>
<keyword evidence="2 8" id="KW-0813">Transport</keyword>
<feature type="domain" description="ABC transmembrane type-1" evidence="9">
    <location>
        <begin position="84"/>
        <end position="292"/>
    </location>
</feature>
<dbReference type="eggNOG" id="COG1178">
    <property type="taxonomic scope" value="Bacteria"/>
</dbReference>
<dbReference type="SUPFAM" id="SSF161098">
    <property type="entry name" value="MetI-like"/>
    <property type="match status" value="2"/>
</dbReference>
<evidence type="ECO:0000256" key="8">
    <source>
        <dbReference type="RuleBase" id="RU363032"/>
    </source>
</evidence>
<keyword evidence="7 8" id="KW-0472">Membrane</keyword>
<dbReference type="PANTHER" id="PTHR43357:SF4">
    <property type="entry name" value="INNER MEMBRANE ABC TRANSPORTER PERMEASE PROTEIN YDCV"/>
    <property type="match status" value="1"/>
</dbReference>
<evidence type="ECO:0000256" key="3">
    <source>
        <dbReference type="ARBA" id="ARBA00022475"/>
    </source>
</evidence>
<name>A0A068SZS0_NEOGA</name>
<feature type="transmembrane region" description="Helical" evidence="8">
    <location>
        <begin position="321"/>
        <end position="347"/>
    </location>
</feature>
<feature type="transmembrane region" description="Helical" evidence="8">
    <location>
        <begin position="551"/>
        <end position="573"/>
    </location>
</feature>
<dbReference type="KEGG" id="ngg:RG540_PA00160"/>
<protein>
    <submittedName>
        <fullName evidence="10">Putative ABC transport system inner membrane permease</fullName>
    </submittedName>
</protein>
<evidence type="ECO:0000256" key="7">
    <source>
        <dbReference type="ARBA" id="ARBA00023136"/>
    </source>
</evidence>
<geneLocation type="plasmid" evidence="11">
    <name>II</name>
</geneLocation>
<feature type="transmembrane region" description="Helical" evidence="8">
    <location>
        <begin position="414"/>
        <end position="437"/>
    </location>
</feature>
<dbReference type="Pfam" id="PF00528">
    <property type="entry name" value="BPD_transp_1"/>
    <property type="match status" value="1"/>
</dbReference>
<proteinExistence type="inferred from homology"/>
<dbReference type="Gene3D" id="1.10.3720.10">
    <property type="entry name" value="MetI-like"/>
    <property type="match status" value="2"/>
</dbReference>
<dbReference type="EMBL" id="HG938354">
    <property type="protein sequence ID" value="CDN50695.1"/>
    <property type="molecule type" value="Genomic_DNA"/>
</dbReference>
<keyword evidence="11" id="KW-1185">Reference proteome</keyword>
<dbReference type="Proteomes" id="UP000028181">
    <property type="component" value="Plasmid pHAMBI540a"/>
</dbReference>
<keyword evidence="10" id="KW-0614">Plasmid</keyword>
<dbReference type="GeneID" id="24260879"/>
<feature type="transmembrane region" description="Helical" evidence="8">
    <location>
        <begin position="33"/>
        <end position="54"/>
    </location>
</feature>
<comment type="similarity">
    <text evidence="8">Belongs to the binding-protein-dependent transport system permease family.</text>
</comment>
<dbReference type="OrthoDB" id="27542at2"/>
<gene>
    <name evidence="10" type="ORF">RG540_PA00160</name>
</gene>
<keyword evidence="3" id="KW-1003">Cell membrane</keyword>
<feature type="transmembrane region" description="Helical" evidence="8">
    <location>
        <begin position="378"/>
        <end position="402"/>
    </location>
</feature>
<evidence type="ECO:0000259" key="9">
    <source>
        <dbReference type="PROSITE" id="PS50928"/>
    </source>
</evidence>
<dbReference type="AlphaFoldDB" id="A0A068SZS0"/>
<feature type="transmembrane region" description="Helical" evidence="8">
    <location>
        <begin position="443"/>
        <end position="465"/>
    </location>
</feature>